<evidence type="ECO:0000313" key="2">
    <source>
        <dbReference type="EMBL" id="OAE25756.1"/>
    </source>
</evidence>
<keyword evidence="1" id="KW-1133">Transmembrane helix</keyword>
<name>A0A176W0N4_MARPO</name>
<keyword evidence="1" id="KW-0812">Transmembrane</keyword>
<dbReference type="Proteomes" id="UP000077202">
    <property type="component" value="Unassembled WGS sequence"/>
</dbReference>
<comment type="caution">
    <text evidence="2">The sequence shown here is derived from an EMBL/GenBank/DDBJ whole genome shotgun (WGS) entry which is preliminary data.</text>
</comment>
<reference evidence="2" key="1">
    <citation type="submission" date="2016-03" db="EMBL/GenBank/DDBJ databases">
        <title>Mechanisms controlling the formation of the plant cell surface in tip-growing cells are functionally conserved among land plants.</title>
        <authorList>
            <person name="Honkanen S."/>
            <person name="Jones V.A."/>
            <person name="Morieri G."/>
            <person name="Champion C."/>
            <person name="Hetherington A.J."/>
            <person name="Kelly S."/>
            <person name="Saint-Marcoux D."/>
            <person name="Proust H."/>
            <person name="Prescott H."/>
            <person name="Dolan L."/>
        </authorList>
    </citation>
    <scope>NUCLEOTIDE SEQUENCE [LARGE SCALE GENOMIC DNA]</scope>
    <source>
        <tissue evidence="2">Whole gametophyte</tissue>
    </source>
</reference>
<evidence type="ECO:0000313" key="3">
    <source>
        <dbReference type="Proteomes" id="UP000077202"/>
    </source>
</evidence>
<evidence type="ECO:0000256" key="1">
    <source>
        <dbReference type="SAM" id="Phobius"/>
    </source>
</evidence>
<gene>
    <name evidence="2" type="ORF">AXG93_4368s2160</name>
</gene>
<sequence length="182" mass="20824">MHITAIDIHNLFKKLKYRINRIYLLMQVVFFACDPFFDYLRATLSEEIHMAEERNHKHAKDVHTKACLTLGSTKVQKHTFLAANYLQGCRKYPIDCDMNCFANVLVTFATAAGDVESINNSDNVGMDKIEDVAAAIKRLEDFDVDMNVTTADNDRLFFNIEWSDGIQDNDLFATNDKETADE</sequence>
<feature type="transmembrane region" description="Helical" evidence="1">
    <location>
        <begin position="22"/>
        <end position="40"/>
    </location>
</feature>
<accession>A0A176W0N4</accession>
<dbReference type="EMBL" id="LVLJ01002295">
    <property type="protein sequence ID" value="OAE25756.1"/>
    <property type="molecule type" value="Genomic_DNA"/>
</dbReference>
<proteinExistence type="predicted"/>
<protein>
    <submittedName>
        <fullName evidence="2">Uncharacterized protein</fullName>
    </submittedName>
</protein>
<keyword evidence="3" id="KW-1185">Reference proteome</keyword>
<keyword evidence="1" id="KW-0472">Membrane</keyword>
<organism evidence="2 3">
    <name type="scientific">Marchantia polymorpha subsp. ruderalis</name>
    <dbReference type="NCBI Taxonomy" id="1480154"/>
    <lineage>
        <taxon>Eukaryota</taxon>
        <taxon>Viridiplantae</taxon>
        <taxon>Streptophyta</taxon>
        <taxon>Embryophyta</taxon>
        <taxon>Marchantiophyta</taxon>
        <taxon>Marchantiopsida</taxon>
        <taxon>Marchantiidae</taxon>
        <taxon>Marchantiales</taxon>
        <taxon>Marchantiaceae</taxon>
        <taxon>Marchantia</taxon>
    </lineage>
</organism>
<dbReference type="AlphaFoldDB" id="A0A176W0N4"/>